<feature type="chain" id="PRO_5004125525" evidence="1">
    <location>
        <begin position="29"/>
        <end position="228"/>
    </location>
</feature>
<gene>
    <name evidence="2" type="ORF">RHSP_05595</name>
</gene>
<dbReference type="PANTHER" id="PTHR39327">
    <property type="match status" value="1"/>
</dbReference>
<proteinExistence type="predicted"/>
<keyword evidence="1" id="KW-0732">Signal</keyword>
<dbReference type="Proteomes" id="UP000012429">
    <property type="component" value="Unassembled WGS sequence"/>
</dbReference>
<sequence>MEPSMRSFLIAASILFVAGLSFSTATTAKPAANPVNTPARQFARVVTDATVPVGWAGFCSAQPAECAAGEKSDEFVTIDHERRRQLQQVNSLVNHEIQGVGDNDHYGIYKLGIINWWTYPDDGAGNCNDYVLLKKKLLVEAGWSRSALLLTVVLDKNNEGHLVLMARTSDGDLILDNLTDTVKAWEGTGYTFIKRQSADNPNSWVRLESGRTPEQLAMISKALASHSQ</sequence>
<organism evidence="2 3">
    <name type="scientific">Rhizobium freirei PRF 81</name>
    <dbReference type="NCBI Taxonomy" id="363754"/>
    <lineage>
        <taxon>Bacteria</taxon>
        <taxon>Pseudomonadati</taxon>
        <taxon>Pseudomonadota</taxon>
        <taxon>Alphaproteobacteria</taxon>
        <taxon>Hyphomicrobiales</taxon>
        <taxon>Rhizobiaceae</taxon>
        <taxon>Rhizobium/Agrobacterium group</taxon>
        <taxon>Rhizobium</taxon>
    </lineage>
</organism>
<dbReference type="AlphaFoldDB" id="N6U5U5"/>
<dbReference type="STRING" id="363754.RHSP_05595"/>
<name>N6U5U5_9HYPH</name>
<comment type="caution">
    <text evidence="2">The sequence shown here is derived from an EMBL/GenBank/DDBJ whole genome shotgun (WGS) entry which is preliminary data.</text>
</comment>
<dbReference type="PATRIC" id="fig|363754.4.peg.4907"/>
<dbReference type="EMBL" id="AQHN01000083">
    <property type="protein sequence ID" value="ENN85643.1"/>
    <property type="molecule type" value="Genomic_DNA"/>
</dbReference>
<accession>N6U5U5</accession>
<dbReference type="PANTHER" id="PTHR39327:SF1">
    <property type="entry name" value="BLR5470 PROTEIN"/>
    <property type="match status" value="1"/>
</dbReference>
<keyword evidence="3" id="KW-1185">Reference proteome</keyword>
<dbReference type="InterPro" id="IPR010319">
    <property type="entry name" value="Transglutaminase-like_Cys_pept"/>
</dbReference>
<evidence type="ECO:0000313" key="3">
    <source>
        <dbReference type="Proteomes" id="UP000012429"/>
    </source>
</evidence>
<evidence type="ECO:0000313" key="2">
    <source>
        <dbReference type="EMBL" id="ENN85643.1"/>
    </source>
</evidence>
<dbReference type="Pfam" id="PF06035">
    <property type="entry name" value="Peptidase_C93"/>
    <property type="match status" value="1"/>
</dbReference>
<reference evidence="2 3" key="1">
    <citation type="journal article" date="2012" name="BMC Genomics">
        <title>Genomic basis of broad host range and environmental adaptability of Rhizobium tropici CIAT 899 and Rhizobium sp. PRF 81 which are used in inoculants for common bean (Phaseolus vulgaris L.).</title>
        <authorList>
            <person name="Ormeno-Orrillo E."/>
            <person name="Menna P."/>
            <person name="Almeida L.G."/>
            <person name="Ollero F.J."/>
            <person name="Nicolas M.F."/>
            <person name="Pains Rodrigues E."/>
            <person name="Shigueyoshi Nakatani A."/>
            <person name="Silva Batista J.S."/>
            <person name="Oliveira Chueire L.M."/>
            <person name="Souza R.C."/>
            <person name="Ribeiro Vasconcelos A.T."/>
            <person name="Megias M."/>
            <person name="Hungria M."/>
            <person name="Martinez-Romero E."/>
        </authorList>
    </citation>
    <scope>NUCLEOTIDE SEQUENCE [LARGE SCALE GENOMIC DNA]</scope>
    <source>
        <strain evidence="2 3">PRF 81</strain>
    </source>
</reference>
<evidence type="ECO:0000256" key="1">
    <source>
        <dbReference type="SAM" id="SignalP"/>
    </source>
</evidence>
<protein>
    <submittedName>
        <fullName evidence="2">Transglutaminase family protein cysteine peptidase BTLCP</fullName>
    </submittedName>
</protein>
<dbReference type="Gene3D" id="3.10.620.30">
    <property type="match status" value="1"/>
</dbReference>
<feature type="signal peptide" evidence="1">
    <location>
        <begin position="1"/>
        <end position="28"/>
    </location>
</feature>